<keyword evidence="6" id="KW-0540">Nuclease</keyword>
<dbReference type="CDD" id="cd17268">
    <property type="entry name" value="RMtype1_S_Ara36733I_TRD1-CR1_like"/>
    <property type="match status" value="1"/>
</dbReference>
<evidence type="ECO:0000256" key="2">
    <source>
        <dbReference type="ARBA" id="ARBA00022747"/>
    </source>
</evidence>
<feature type="domain" description="Type I restriction modification DNA specificity" evidence="5">
    <location>
        <begin position="13"/>
        <end position="188"/>
    </location>
</feature>
<keyword evidence="3" id="KW-0238">DNA-binding</keyword>
<dbReference type="GO" id="GO:0003677">
    <property type="term" value="F:DNA binding"/>
    <property type="evidence" value="ECO:0007669"/>
    <property type="project" value="UniProtKB-KW"/>
</dbReference>
<dbReference type="AlphaFoldDB" id="A0A9D7XYC3"/>
<keyword evidence="2" id="KW-0680">Restriction system</keyword>
<gene>
    <name evidence="6" type="ORF">IPP00_16480</name>
</gene>
<reference evidence="6" key="1">
    <citation type="submission" date="2020-10" db="EMBL/GenBank/DDBJ databases">
        <title>Connecting structure to function with the recovery of over 1000 high-quality activated sludge metagenome-assembled genomes encoding full-length rRNA genes using long-read sequencing.</title>
        <authorList>
            <person name="Singleton C.M."/>
            <person name="Petriglieri F."/>
            <person name="Kristensen J.M."/>
            <person name="Kirkegaard R.H."/>
            <person name="Michaelsen T.Y."/>
            <person name="Andersen M.H."/>
            <person name="Karst S.M."/>
            <person name="Dueholm M.S."/>
            <person name="Nielsen P.H."/>
            <person name="Albertsen M."/>
        </authorList>
    </citation>
    <scope>NUCLEOTIDE SEQUENCE</scope>
    <source>
        <strain evidence="6">Ribe_18-Q3-R11-54_MAXAC.001</strain>
    </source>
</reference>
<dbReference type="Gene3D" id="3.90.220.20">
    <property type="entry name" value="DNA methylase specificity domains"/>
    <property type="match status" value="1"/>
</dbReference>
<comment type="similarity">
    <text evidence="1">Belongs to the type-I restriction system S methylase family.</text>
</comment>
<dbReference type="PANTHER" id="PTHR43140">
    <property type="entry name" value="TYPE-1 RESTRICTION ENZYME ECOKI SPECIFICITY PROTEIN"/>
    <property type="match status" value="1"/>
</dbReference>
<protein>
    <submittedName>
        <fullName evidence="6">Restriction endonuclease subunit S</fullName>
    </submittedName>
</protein>
<keyword evidence="6" id="KW-0378">Hydrolase</keyword>
<dbReference type="InterPro" id="IPR051212">
    <property type="entry name" value="Type-I_RE_S_subunit"/>
</dbReference>
<evidence type="ECO:0000313" key="6">
    <source>
        <dbReference type="EMBL" id="MBL0005489.1"/>
    </source>
</evidence>
<dbReference type="EMBL" id="JADKGK010000027">
    <property type="protein sequence ID" value="MBL0005489.1"/>
    <property type="molecule type" value="Genomic_DNA"/>
</dbReference>
<dbReference type="PANTHER" id="PTHR43140:SF1">
    <property type="entry name" value="TYPE I RESTRICTION ENZYME ECOKI SPECIFICITY SUBUNIT"/>
    <property type="match status" value="1"/>
</dbReference>
<dbReference type="SUPFAM" id="SSF116734">
    <property type="entry name" value="DNA methylase specificity domain"/>
    <property type="match status" value="1"/>
</dbReference>
<comment type="caution">
    <text evidence="6">The sequence shown here is derived from an EMBL/GenBank/DDBJ whole genome shotgun (WGS) entry which is preliminary data.</text>
</comment>
<evidence type="ECO:0000313" key="7">
    <source>
        <dbReference type="Proteomes" id="UP000886632"/>
    </source>
</evidence>
<evidence type="ECO:0000259" key="5">
    <source>
        <dbReference type="Pfam" id="PF01420"/>
    </source>
</evidence>
<proteinExistence type="inferred from homology"/>
<keyword evidence="6" id="KW-0255">Endonuclease</keyword>
<comment type="subunit">
    <text evidence="4">The methyltransferase is composed of M and S polypeptides.</text>
</comment>
<accession>A0A9D7XYC3</accession>
<dbReference type="Proteomes" id="UP000886632">
    <property type="component" value="Unassembled WGS sequence"/>
</dbReference>
<evidence type="ECO:0000256" key="4">
    <source>
        <dbReference type="ARBA" id="ARBA00038652"/>
    </source>
</evidence>
<dbReference type="InterPro" id="IPR000055">
    <property type="entry name" value="Restrct_endonuc_typeI_TRD"/>
</dbReference>
<organism evidence="6 7">
    <name type="scientific">Candidatus Phosphoribacter hodrii</name>
    <dbReference type="NCBI Taxonomy" id="2953743"/>
    <lineage>
        <taxon>Bacteria</taxon>
        <taxon>Bacillati</taxon>
        <taxon>Actinomycetota</taxon>
        <taxon>Actinomycetes</taxon>
        <taxon>Micrococcales</taxon>
        <taxon>Dermatophilaceae</taxon>
        <taxon>Candidatus Phosphoribacter</taxon>
    </lineage>
</organism>
<dbReference type="GO" id="GO:0009307">
    <property type="term" value="P:DNA restriction-modification system"/>
    <property type="evidence" value="ECO:0007669"/>
    <property type="project" value="UniProtKB-KW"/>
</dbReference>
<name>A0A9D7XYC3_9MICO</name>
<sequence>MSHINDLLNRLCPEGVERRPIGDWADLVRGHSMPKTDFTTTGVGAIHYGQIYTYYGTWTTQTISHVAAETAARLAKVNPGDLIITNTSENLNDVGKAVAWLGPQQIVTGGHASVLKHSQDPKFLAYWFQTPDFALQKRSLATGTKVIDVSAANLTKISVPLPPLDVQRAIADILDTFAKLEAELEAELRSRRAQYRHYRDELFTFREREREREREMGDHG</sequence>
<dbReference type="Pfam" id="PF01420">
    <property type="entry name" value="Methylase_S"/>
    <property type="match status" value="1"/>
</dbReference>
<evidence type="ECO:0000256" key="3">
    <source>
        <dbReference type="ARBA" id="ARBA00023125"/>
    </source>
</evidence>
<dbReference type="GO" id="GO:0004519">
    <property type="term" value="F:endonuclease activity"/>
    <property type="evidence" value="ECO:0007669"/>
    <property type="project" value="UniProtKB-KW"/>
</dbReference>
<evidence type="ECO:0000256" key="1">
    <source>
        <dbReference type="ARBA" id="ARBA00010923"/>
    </source>
</evidence>
<dbReference type="InterPro" id="IPR044946">
    <property type="entry name" value="Restrct_endonuc_typeI_TRD_sf"/>
</dbReference>